<dbReference type="InterPro" id="IPR041920">
    <property type="entry name" value="ROS/MUCR_sf"/>
</dbReference>
<dbReference type="RefSeq" id="WP_093422639.1">
    <property type="nucleotide sequence ID" value="NZ_FOXA01000010.1"/>
</dbReference>
<dbReference type="AlphaFoldDB" id="A0A1I5S5H9"/>
<dbReference type="GO" id="GO:0008270">
    <property type="term" value="F:zinc ion binding"/>
    <property type="evidence" value="ECO:0007669"/>
    <property type="project" value="InterPro"/>
</dbReference>
<gene>
    <name evidence="2" type="ORF">SAMN04488047_11056</name>
</gene>
<proteinExistence type="inferred from homology"/>
<organism evidence="2 3">
    <name type="scientific">Tranquillimonas alkanivorans</name>
    <dbReference type="NCBI Taxonomy" id="441119"/>
    <lineage>
        <taxon>Bacteria</taxon>
        <taxon>Pseudomonadati</taxon>
        <taxon>Pseudomonadota</taxon>
        <taxon>Alphaproteobacteria</taxon>
        <taxon>Rhodobacterales</taxon>
        <taxon>Roseobacteraceae</taxon>
        <taxon>Tranquillimonas</taxon>
    </lineage>
</organism>
<dbReference type="Gene3D" id="1.10.10.1550">
    <property type="entry name" value="ROS/MUCR transcriptional regulator protein"/>
    <property type="match status" value="1"/>
</dbReference>
<reference evidence="2 3" key="1">
    <citation type="submission" date="2016-10" db="EMBL/GenBank/DDBJ databases">
        <authorList>
            <person name="de Groot N.N."/>
        </authorList>
    </citation>
    <scope>NUCLEOTIDE SEQUENCE [LARGE SCALE GENOMIC DNA]</scope>
    <source>
        <strain evidence="2 3">DSM 19547</strain>
    </source>
</reference>
<dbReference type="GO" id="GO:0006355">
    <property type="term" value="P:regulation of DNA-templated transcription"/>
    <property type="evidence" value="ECO:0007669"/>
    <property type="project" value="InterPro"/>
</dbReference>
<accession>A0A1I5S5H9</accession>
<evidence type="ECO:0000313" key="3">
    <source>
        <dbReference type="Proteomes" id="UP000199356"/>
    </source>
</evidence>
<dbReference type="OrthoDB" id="9809693at2"/>
<dbReference type="STRING" id="441119.SAMN04488047_11056"/>
<dbReference type="GO" id="GO:0003677">
    <property type="term" value="F:DNA binding"/>
    <property type="evidence" value="ECO:0007669"/>
    <property type="project" value="InterPro"/>
</dbReference>
<protein>
    <submittedName>
        <fullName evidence="2">ROS/MUCR transcriptional regulator protein</fullName>
    </submittedName>
</protein>
<sequence length="107" mass="12283">MVRRASPQTGSLRPLFPGRLRAWLGRRKTEAPPVPAVPIEESVHRSFLVCLETGTRLVLLRRHLQERLRMTPEEYRAKWGLPPEYPMVAAAYRQRRGQVVPGEGTKD</sequence>
<dbReference type="EMBL" id="FOXA01000010">
    <property type="protein sequence ID" value="SFP66043.1"/>
    <property type="molecule type" value="Genomic_DNA"/>
</dbReference>
<keyword evidence="3" id="KW-1185">Reference proteome</keyword>
<dbReference type="InterPro" id="IPR008807">
    <property type="entry name" value="ROS_MUCR"/>
</dbReference>
<comment type="similarity">
    <text evidence="1">Belongs to the ros/MucR family.</text>
</comment>
<dbReference type="Proteomes" id="UP000199356">
    <property type="component" value="Unassembled WGS sequence"/>
</dbReference>
<dbReference type="Pfam" id="PF05443">
    <property type="entry name" value="ROS_MUCR"/>
    <property type="match status" value="1"/>
</dbReference>
<evidence type="ECO:0000313" key="2">
    <source>
        <dbReference type="EMBL" id="SFP66043.1"/>
    </source>
</evidence>
<name>A0A1I5S5H9_9RHOB</name>
<evidence type="ECO:0000256" key="1">
    <source>
        <dbReference type="ARBA" id="ARBA00007031"/>
    </source>
</evidence>